<feature type="transmembrane region" description="Helical" evidence="2">
    <location>
        <begin position="132"/>
        <end position="154"/>
    </location>
</feature>
<sequence>MTSEGIGTEPTAAVAAGVRNHDRNTVNDVQRPVTLTVTTASDSSNDSVTSPPEASTGIEGVFSTSNLLTSRGNPSDNNSNSNSDSNDSNNNNNNDNDVTGTGANTENTPISKSRSRSKSTSRQQQTLLTKALLSYISFFRVVQPLISLAAFGTITPVLAYFHTQTVFPTIQATLYVYTATLACCSLFFSIIYLMDVLLKKPLFWPFTNRHFRRTSRARIGGDLIVCMVFCGLWFLALIGLVIDSIGVDCGKLTGLQGILAVNGKSTRTITTVCQLEKATMGLAVASWACWMGVLLVLLYGHFWKRREVIAARLKERIARRRAAHDNHQSAGATGVSTAISPDATGGIVSTGSNVSGRGGAGIGGNNGGEHGGISSGGIQQQHSQQPSSVYGCQDMEGEVGLTGIICRYDDDQSSLNPTIRRHDHPENAA</sequence>
<accession>A0A1Y2G884</accession>
<dbReference type="GeneID" id="33572516"/>
<dbReference type="Proteomes" id="UP000193648">
    <property type="component" value="Unassembled WGS sequence"/>
</dbReference>
<feature type="compositionally biased region" description="Polar residues" evidence="1">
    <location>
        <begin position="98"/>
        <end position="110"/>
    </location>
</feature>
<keyword evidence="2" id="KW-0812">Transmembrane</keyword>
<feature type="region of interest" description="Disordered" evidence="1">
    <location>
        <begin position="1"/>
        <end position="122"/>
    </location>
</feature>
<comment type="caution">
    <text evidence="3">The sequence shown here is derived from an EMBL/GenBank/DDBJ whole genome shotgun (WGS) entry which is preliminary data.</text>
</comment>
<feature type="transmembrane region" description="Helical" evidence="2">
    <location>
        <begin position="284"/>
        <end position="303"/>
    </location>
</feature>
<feature type="compositionally biased region" description="Polar residues" evidence="1">
    <location>
        <begin position="62"/>
        <end position="74"/>
    </location>
</feature>
<feature type="compositionally biased region" description="Gly residues" evidence="1">
    <location>
        <begin position="360"/>
        <end position="375"/>
    </location>
</feature>
<gene>
    <name evidence="3" type="ORF">BCR41DRAFT_426071</name>
</gene>
<keyword evidence="4" id="KW-1185">Reference proteome</keyword>
<feature type="transmembrane region" description="Helical" evidence="2">
    <location>
        <begin position="219"/>
        <end position="242"/>
    </location>
</feature>
<feature type="compositionally biased region" description="Polar residues" evidence="1">
    <location>
        <begin position="33"/>
        <end position="53"/>
    </location>
</feature>
<dbReference type="RefSeq" id="XP_021876318.1">
    <property type="nucleotide sequence ID" value="XM_022030675.1"/>
</dbReference>
<feature type="compositionally biased region" description="Low complexity" evidence="1">
    <location>
        <begin position="376"/>
        <end position="388"/>
    </location>
</feature>
<name>A0A1Y2G884_9FUNG</name>
<feature type="compositionally biased region" description="Low complexity" evidence="1">
    <location>
        <begin position="75"/>
        <end position="97"/>
    </location>
</feature>
<dbReference type="OrthoDB" id="2434847at2759"/>
<evidence type="ECO:0000256" key="1">
    <source>
        <dbReference type="SAM" id="MobiDB-lite"/>
    </source>
</evidence>
<evidence type="ECO:0000256" key="2">
    <source>
        <dbReference type="SAM" id="Phobius"/>
    </source>
</evidence>
<protein>
    <submittedName>
        <fullName evidence="3">Uncharacterized protein</fullName>
    </submittedName>
</protein>
<dbReference type="AlphaFoldDB" id="A0A1Y2G884"/>
<proteinExistence type="predicted"/>
<reference evidence="3 4" key="1">
    <citation type="submission" date="2016-07" db="EMBL/GenBank/DDBJ databases">
        <title>Pervasive Adenine N6-methylation of Active Genes in Fungi.</title>
        <authorList>
            <consortium name="DOE Joint Genome Institute"/>
            <person name="Mondo S.J."/>
            <person name="Dannebaum R.O."/>
            <person name="Kuo R.C."/>
            <person name="Labutti K."/>
            <person name="Haridas S."/>
            <person name="Kuo A."/>
            <person name="Salamov A."/>
            <person name="Ahrendt S.R."/>
            <person name="Lipzen A."/>
            <person name="Sullivan W."/>
            <person name="Andreopoulos W.B."/>
            <person name="Clum A."/>
            <person name="Lindquist E."/>
            <person name="Daum C."/>
            <person name="Ramamoorthy G.K."/>
            <person name="Gryganskyi A."/>
            <person name="Culley D."/>
            <person name="Magnuson J.K."/>
            <person name="James T.Y."/>
            <person name="O'Malley M.A."/>
            <person name="Stajich J.E."/>
            <person name="Spatafora J.W."/>
            <person name="Visel A."/>
            <person name="Grigoriev I.V."/>
        </authorList>
    </citation>
    <scope>NUCLEOTIDE SEQUENCE [LARGE SCALE GENOMIC DNA]</scope>
    <source>
        <strain evidence="3 4">NRRL 3116</strain>
    </source>
</reference>
<dbReference type="EMBL" id="MCFF01000060">
    <property type="protein sequence ID" value="ORZ04041.1"/>
    <property type="molecule type" value="Genomic_DNA"/>
</dbReference>
<feature type="transmembrane region" description="Helical" evidence="2">
    <location>
        <begin position="174"/>
        <end position="198"/>
    </location>
</feature>
<dbReference type="InParanoid" id="A0A1Y2G884"/>
<keyword evidence="2" id="KW-1133">Transmembrane helix</keyword>
<evidence type="ECO:0000313" key="4">
    <source>
        <dbReference type="Proteomes" id="UP000193648"/>
    </source>
</evidence>
<evidence type="ECO:0000313" key="3">
    <source>
        <dbReference type="EMBL" id="ORZ04041.1"/>
    </source>
</evidence>
<keyword evidence="2" id="KW-0472">Membrane</keyword>
<feature type="region of interest" description="Disordered" evidence="1">
    <location>
        <begin position="360"/>
        <end position="393"/>
    </location>
</feature>
<organism evidence="3 4">
    <name type="scientific">Lobosporangium transversale</name>
    <dbReference type="NCBI Taxonomy" id="64571"/>
    <lineage>
        <taxon>Eukaryota</taxon>
        <taxon>Fungi</taxon>
        <taxon>Fungi incertae sedis</taxon>
        <taxon>Mucoromycota</taxon>
        <taxon>Mortierellomycotina</taxon>
        <taxon>Mortierellomycetes</taxon>
        <taxon>Mortierellales</taxon>
        <taxon>Mortierellaceae</taxon>
        <taxon>Lobosporangium</taxon>
    </lineage>
</organism>